<keyword evidence="13" id="KW-1185">Reference proteome</keyword>
<keyword evidence="3" id="KW-0808">Transferase</keyword>
<dbReference type="GO" id="GO:0061630">
    <property type="term" value="F:ubiquitin protein ligase activity"/>
    <property type="evidence" value="ECO:0007669"/>
    <property type="project" value="UniProtKB-EC"/>
</dbReference>
<accession>A0AAN9LB72</accession>
<evidence type="ECO:0000313" key="13">
    <source>
        <dbReference type="Proteomes" id="UP001367508"/>
    </source>
</evidence>
<dbReference type="EC" id="2.3.2.27" evidence="2"/>
<feature type="region of interest" description="Disordered" evidence="9">
    <location>
        <begin position="190"/>
        <end position="215"/>
    </location>
</feature>
<dbReference type="InterPro" id="IPR001841">
    <property type="entry name" value="Znf_RING"/>
</dbReference>
<evidence type="ECO:0000256" key="7">
    <source>
        <dbReference type="ARBA" id="ARBA00022833"/>
    </source>
</evidence>
<keyword evidence="7" id="KW-0862">Zinc</keyword>
<evidence type="ECO:0000256" key="9">
    <source>
        <dbReference type="SAM" id="MobiDB-lite"/>
    </source>
</evidence>
<feature type="compositionally biased region" description="Polar residues" evidence="9">
    <location>
        <begin position="196"/>
        <end position="207"/>
    </location>
</feature>
<comment type="catalytic activity">
    <reaction evidence="1">
        <text>S-ubiquitinyl-[E2 ubiquitin-conjugating enzyme]-L-cysteine + [acceptor protein]-L-lysine = [E2 ubiquitin-conjugating enzyme]-L-cysteine + N(6)-ubiquitinyl-[acceptor protein]-L-lysine.</text>
        <dbReference type="EC" id="2.3.2.27"/>
    </reaction>
</comment>
<dbReference type="SUPFAM" id="SSF57850">
    <property type="entry name" value="RING/U-box"/>
    <property type="match status" value="1"/>
</dbReference>
<evidence type="ECO:0000259" key="11">
    <source>
        <dbReference type="PROSITE" id="PS50089"/>
    </source>
</evidence>
<feature type="signal peptide" evidence="10">
    <location>
        <begin position="1"/>
        <end position="19"/>
    </location>
</feature>
<feature type="chain" id="PRO_5042937095" description="RING-type E3 ubiquitin transferase" evidence="10">
    <location>
        <begin position="20"/>
        <end position="587"/>
    </location>
</feature>
<dbReference type="GO" id="GO:0008270">
    <property type="term" value="F:zinc ion binding"/>
    <property type="evidence" value="ECO:0007669"/>
    <property type="project" value="UniProtKB-KW"/>
</dbReference>
<name>A0AAN9LB72_CANGL</name>
<evidence type="ECO:0000256" key="5">
    <source>
        <dbReference type="ARBA" id="ARBA00022771"/>
    </source>
</evidence>
<evidence type="ECO:0000256" key="3">
    <source>
        <dbReference type="ARBA" id="ARBA00022679"/>
    </source>
</evidence>
<dbReference type="EMBL" id="JAYMYQ010000005">
    <property type="protein sequence ID" value="KAK7331059.1"/>
    <property type="molecule type" value="Genomic_DNA"/>
</dbReference>
<dbReference type="PANTHER" id="PTHR22937:SF65">
    <property type="entry name" value="E3 UBIQUITIN-PROTEIN LIGASE ARK2C"/>
    <property type="match status" value="1"/>
</dbReference>
<comment type="caution">
    <text evidence="12">The sequence shown here is derived from an EMBL/GenBank/DDBJ whole genome shotgun (WGS) entry which is preliminary data.</text>
</comment>
<keyword evidence="5 8" id="KW-0863">Zinc-finger</keyword>
<feature type="compositionally biased region" description="Low complexity" evidence="9">
    <location>
        <begin position="387"/>
        <end position="403"/>
    </location>
</feature>
<sequence length="587" mass="64466">MDVTYVLLIIPLFTSICRSCVRCDPSGEENSNNANFQNGGGPHLSLETLQRLFSASNTITGGTEYRFPDGTLGLSISSSSSLARIPPSFPNRFSSRSNAPYNFQANEEDNPPVNLELSLSLIQSPSVTQSQGAMRSSASNASNRTVAPGHVMEEQDVHSGISSNTRLLPIKRPFRELLVGESSSMGAQAALAKRTSAASSEASQIPTIPSHDNLEILESTNPQSFVRADRYSNNYTGENDTPPFSGSLENTATNSSQQLVLHGSSRIDNMSTGNAPLEIREPHSQTGTEVMAPLYGQRNVQGPQFGREIWSNGIENSPFEGTANLLGNFPNSSHQTGPFITAARNFRVPYVPPRMLRRFDSDEPMQILSGYLDENGLVRNSRTIVIPGPSTEGPSGSSSSRSSQEMNLAAVANNSGTENQPGSIMMPVTQVSSNSIPGVLTPERRRRISAQVRSIMDQLRSGRTLVFEELMVLDYSLVLRSFEPQTIIQRSIQNNRRVKEGLSIEEIMLLIRRENFKFPVEEPPENKEACCICQEDYAEGEEIGRLDCVHRFHLECIKHWLVRKNVCPICKRKALAADNGSNEDANN</sequence>
<evidence type="ECO:0000256" key="6">
    <source>
        <dbReference type="ARBA" id="ARBA00022786"/>
    </source>
</evidence>
<reference evidence="12 13" key="1">
    <citation type="submission" date="2024-01" db="EMBL/GenBank/DDBJ databases">
        <title>The genomes of 5 underutilized Papilionoideae crops provide insights into root nodulation and disease resistanc.</title>
        <authorList>
            <person name="Jiang F."/>
        </authorList>
    </citation>
    <scope>NUCLEOTIDE SEQUENCE [LARGE SCALE GENOMIC DNA]</scope>
    <source>
        <strain evidence="12">LVBAO_FW01</strain>
        <tissue evidence="12">Leaves</tissue>
    </source>
</reference>
<keyword evidence="10" id="KW-0732">Signal</keyword>
<evidence type="ECO:0000313" key="12">
    <source>
        <dbReference type="EMBL" id="KAK7331059.1"/>
    </source>
</evidence>
<organism evidence="12 13">
    <name type="scientific">Canavalia gladiata</name>
    <name type="common">Sword bean</name>
    <name type="synonym">Dolichos gladiatus</name>
    <dbReference type="NCBI Taxonomy" id="3824"/>
    <lineage>
        <taxon>Eukaryota</taxon>
        <taxon>Viridiplantae</taxon>
        <taxon>Streptophyta</taxon>
        <taxon>Embryophyta</taxon>
        <taxon>Tracheophyta</taxon>
        <taxon>Spermatophyta</taxon>
        <taxon>Magnoliopsida</taxon>
        <taxon>eudicotyledons</taxon>
        <taxon>Gunneridae</taxon>
        <taxon>Pentapetalae</taxon>
        <taxon>rosids</taxon>
        <taxon>fabids</taxon>
        <taxon>Fabales</taxon>
        <taxon>Fabaceae</taxon>
        <taxon>Papilionoideae</taxon>
        <taxon>50 kb inversion clade</taxon>
        <taxon>NPAAA clade</taxon>
        <taxon>indigoferoid/millettioid clade</taxon>
        <taxon>Phaseoleae</taxon>
        <taxon>Canavalia</taxon>
    </lineage>
</organism>
<evidence type="ECO:0000256" key="2">
    <source>
        <dbReference type="ARBA" id="ARBA00012483"/>
    </source>
</evidence>
<dbReference type="InterPro" id="IPR045191">
    <property type="entry name" value="MBR1/2-like"/>
</dbReference>
<dbReference type="PROSITE" id="PS50089">
    <property type="entry name" value="ZF_RING_2"/>
    <property type="match status" value="1"/>
</dbReference>
<evidence type="ECO:0000256" key="8">
    <source>
        <dbReference type="PROSITE-ProRule" id="PRU00175"/>
    </source>
</evidence>
<feature type="domain" description="RING-type" evidence="11">
    <location>
        <begin position="530"/>
        <end position="571"/>
    </location>
</feature>
<dbReference type="AlphaFoldDB" id="A0AAN9LB72"/>
<evidence type="ECO:0000256" key="1">
    <source>
        <dbReference type="ARBA" id="ARBA00000900"/>
    </source>
</evidence>
<proteinExistence type="predicted"/>
<dbReference type="Pfam" id="PF13639">
    <property type="entry name" value="zf-RING_2"/>
    <property type="match status" value="1"/>
</dbReference>
<dbReference type="InterPro" id="IPR013083">
    <property type="entry name" value="Znf_RING/FYVE/PHD"/>
</dbReference>
<gene>
    <name evidence="12" type="ORF">VNO77_25270</name>
</gene>
<dbReference type="SMART" id="SM00184">
    <property type="entry name" value="RING"/>
    <property type="match status" value="1"/>
</dbReference>
<evidence type="ECO:0000256" key="4">
    <source>
        <dbReference type="ARBA" id="ARBA00022723"/>
    </source>
</evidence>
<dbReference type="PANTHER" id="PTHR22937">
    <property type="entry name" value="E3 UBIQUITIN-PROTEIN LIGASE RNF165"/>
    <property type="match status" value="1"/>
</dbReference>
<dbReference type="Proteomes" id="UP001367508">
    <property type="component" value="Unassembled WGS sequence"/>
</dbReference>
<protein>
    <recommendedName>
        <fullName evidence="2">RING-type E3 ubiquitin transferase</fullName>
        <ecNumber evidence="2">2.3.2.27</ecNumber>
    </recommendedName>
</protein>
<keyword evidence="6" id="KW-0833">Ubl conjugation pathway</keyword>
<evidence type="ECO:0000256" key="10">
    <source>
        <dbReference type="SAM" id="SignalP"/>
    </source>
</evidence>
<keyword evidence="4" id="KW-0479">Metal-binding</keyword>
<dbReference type="Gene3D" id="3.30.40.10">
    <property type="entry name" value="Zinc/RING finger domain, C3HC4 (zinc finger)"/>
    <property type="match status" value="1"/>
</dbReference>
<feature type="region of interest" description="Disordered" evidence="9">
    <location>
        <begin position="384"/>
        <end position="406"/>
    </location>
</feature>